<dbReference type="GO" id="GO:0006915">
    <property type="term" value="P:apoptotic process"/>
    <property type="evidence" value="ECO:0007669"/>
    <property type="project" value="UniProtKB-KW"/>
</dbReference>
<dbReference type="InterPro" id="IPR029069">
    <property type="entry name" value="HotDog_dom_sf"/>
</dbReference>
<evidence type="ECO:0000256" key="25">
    <source>
        <dbReference type="ARBA" id="ARBA00048074"/>
    </source>
</evidence>
<keyword evidence="8" id="KW-0999">Mitochondrion inner membrane</keyword>
<accession>A0A8C5XZ19</accession>
<evidence type="ECO:0000256" key="23">
    <source>
        <dbReference type="ARBA" id="ARBA00047734"/>
    </source>
</evidence>
<evidence type="ECO:0000313" key="29">
    <source>
        <dbReference type="Proteomes" id="UP000694394"/>
    </source>
</evidence>
<evidence type="ECO:0000256" key="12">
    <source>
        <dbReference type="ARBA" id="ARBA00023098"/>
    </source>
</evidence>
<dbReference type="GO" id="GO:0016787">
    <property type="term" value="F:hydrolase activity"/>
    <property type="evidence" value="ECO:0007669"/>
    <property type="project" value="UniProtKB-KW"/>
</dbReference>
<dbReference type="GO" id="GO:0005743">
    <property type="term" value="C:mitochondrial inner membrane"/>
    <property type="evidence" value="ECO:0007669"/>
    <property type="project" value="UniProtKB-SubCell"/>
</dbReference>
<keyword evidence="7" id="KW-0053">Apoptosis</keyword>
<dbReference type="InterPro" id="IPR006683">
    <property type="entry name" value="Thioestr_dom"/>
</dbReference>
<keyword evidence="29" id="KW-1185">Reference proteome</keyword>
<evidence type="ECO:0000256" key="2">
    <source>
        <dbReference type="ARBA" id="ARBA00004569"/>
    </source>
</evidence>
<evidence type="ECO:0000256" key="18">
    <source>
        <dbReference type="ARBA" id="ARBA00038456"/>
    </source>
</evidence>
<dbReference type="AlphaFoldDB" id="A0A8C5XZ19"/>
<dbReference type="EMBL" id="ABDC03021918">
    <property type="status" value="NOT_ANNOTATED_CDS"/>
    <property type="molecule type" value="Genomic_DNA"/>
</dbReference>
<dbReference type="GO" id="GO:0006631">
    <property type="term" value="P:fatty acid metabolic process"/>
    <property type="evidence" value="ECO:0007669"/>
    <property type="project" value="UniProtKB-KW"/>
</dbReference>
<protein>
    <recommendedName>
        <fullName evidence="20">Acyl-coenzyme A thioesterase THEM4</fullName>
        <ecNumber evidence="19">3.1.2.2</ecNumber>
    </recommendedName>
    <alternativeName>
        <fullName evidence="21">Thioesterase superfamily member 4</fullName>
    </alternativeName>
</protein>
<comment type="catalytic activity">
    <reaction evidence="26">
        <text>tetradecanoyl-CoA + H2O = tetradecanoate + CoA + H(+)</text>
        <dbReference type="Rhea" id="RHEA:40119"/>
        <dbReference type="ChEBI" id="CHEBI:15377"/>
        <dbReference type="ChEBI" id="CHEBI:15378"/>
        <dbReference type="ChEBI" id="CHEBI:30807"/>
        <dbReference type="ChEBI" id="CHEBI:57287"/>
        <dbReference type="ChEBI" id="CHEBI:57385"/>
    </reaction>
    <physiologicalReaction direction="left-to-right" evidence="26">
        <dbReference type="Rhea" id="RHEA:40120"/>
    </physiologicalReaction>
</comment>
<dbReference type="Gene3D" id="3.10.129.10">
    <property type="entry name" value="Hotdog Thioesterase"/>
    <property type="match status" value="1"/>
</dbReference>
<evidence type="ECO:0000256" key="24">
    <source>
        <dbReference type="ARBA" id="ARBA00047969"/>
    </source>
</evidence>
<keyword evidence="5" id="KW-1003">Cell membrane</keyword>
<dbReference type="GO" id="GO:0005758">
    <property type="term" value="C:mitochondrial intermembrane space"/>
    <property type="evidence" value="ECO:0007669"/>
    <property type="project" value="UniProtKB-SubCell"/>
</dbReference>
<evidence type="ECO:0000313" key="28">
    <source>
        <dbReference type="Ensembl" id="ENSMICP00000043702.1"/>
    </source>
</evidence>
<comment type="similarity">
    <text evidence="18">Belongs to the THEM4/THEM5 thioesterase family.</text>
</comment>
<evidence type="ECO:0000256" key="11">
    <source>
        <dbReference type="ARBA" id="ARBA00022946"/>
    </source>
</evidence>
<dbReference type="CDD" id="cd03443">
    <property type="entry name" value="PaaI_thioesterase"/>
    <property type="match status" value="1"/>
</dbReference>
<keyword evidence="6" id="KW-0963">Cytoplasm</keyword>
<dbReference type="GO" id="GO:0032587">
    <property type="term" value="C:ruffle membrane"/>
    <property type="evidence" value="ECO:0007669"/>
    <property type="project" value="UniProtKB-SubCell"/>
</dbReference>
<dbReference type="PANTHER" id="PTHR12418">
    <property type="entry name" value="ACYL-COENZYME A THIOESTERASE THEM4"/>
    <property type="match status" value="1"/>
</dbReference>
<evidence type="ECO:0000256" key="17">
    <source>
        <dbReference type="ARBA" id="ARBA00037002"/>
    </source>
</evidence>
<dbReference type="Ensembl" id="ENSMICT00000057521.2">
    <property type="protein sequence ID" value="ENSMICP00000043702.1"/>
    <property type="gene ID" value="ENSMICG00000040906.2"/>
</dbReference>
<evidence type="ECO:0000256" key="16">
    <source>
        <dbReference type="ARBA" id="ARBA00035852"/>
    </source>
</evidence>
<keyword evidence="14" id="KW-0472">Membrane</keyword>
<evidence type="ECO:0000256" key="8">
    <source>
        <dbReference type="ARBA" id="ARBA00022792"/>
    </source>
</evidence>
<evidence type="ECO:0000256" key="13">
    <source>
        <dbReference type="ARBA" id="ARBA00023128"/>
    </source>
</evidence>
<name>A0A8C5XZ19_MICMU</name>
<evidence type="ECO:0000256" key="22">
    <source>
        <dbReference type="ARBA" id="ARBA00047588"/>
    </source>
</evidence>
<dbReference type="Proteomes" id="UP000694394">
    <property type="component" value="Chromosome 18"/>
</dbReference>
<evidence type="ECO:0000256" key="6">
    <source>
        <dbReference type="ARBA" id="ARBA00022490"/>
    </source>
</evidence>
<evidence type="ECO:0000256" key="26">
    <source>
        <dbReference type="ARBA" id="ARBA00048180"/>
    </source>
</evidence>
<keyword evidence="9" id="KW-0378">Hydrolase</keyword>
<comment type="catalytic activity">
    <reaction evidence="24">
        <text>decanoyl-CoA + H2O = decanoate + CoA + H(+)</text>
        <dbReference type="Rhea" id="RHEA:40059"/>
        <dbReference type="ChEBI" id="CHEBI:15377"/>
        <dbReference type="ChEBI" id="CHEBI:15378"/>
        <dbReference type="ChEBI" id="CHEBI:27689"/>
        <dbReference type="ChEBI" id="CHEBI:57287"/>
        <dbReference type="ChEBI" id="CHEBI:61430"/>
    </reaction>
    <physiologicalReaction direction="left-to-right" evidence="24">
        <dbReference type="Rhea" id="RHEA:40060"/>
    </physiologicalReaction>
</comment>
<evidence type="ECO:0000256" key="9">
    <source>
        <dbReference type="ARBA" id="ARBA00022801"/>
    </source>
</evidence>
<dbReference type="PANTHER" id="PTHR12418:SF19">
    <property type="entry name" value="ACYL-COENZYME A THIOESTERASE THEM4"/>
    <property type="match status" value="1"/>
</dbReference>
<keyword evidence="10" id="KW-0276">Fatty acid metabolism</keyword>
<organism evidence="28 29">
    <name type="scientific">Microcebus murinus</name>
    <name type="common">Gray mouse lemur</name>
    <name type="synonym">Lemur murinus</name>
    <dbReference type="NCBI Taxonomy" id="30608"/>
    <lineage>
        <taxon>Eukaryota</taxon>
        <taxon>Metazoa</taxon>
        <taxon>Chordata</taxon>
        <taxon>Craniata</taxon>
        <taxon>Vertebrata</taxon>
        <taxon>Euteleostomi</taxon>
        <taxon>Mammalia</taxon>
        <taxon>Eutheria</taxon>
        <taxon>Euarchontoglires</taxon>
        <taxon>Primates</taxon>
        <taxon>Strepsirrhini</taxon>
        <taxon>Lemuriformes</taxon>
        <taxon>Cheirogaleidae</taxon>
        <taxon>Microcebus</taxon>
    </lineage>
</organism>
<comment type="catalytic activity">
    <reaction evidence="16">
        <text>(5Z,8Z,11Z,14Z)-eicosatetraenoyl-CoA + H2O = (5Z,8Z,11Z,14Z)-eicosatetraenoate + CoA + H(+)</text>
        <dbReference type="Rhea" id="RHEA:40151"/>
        <dbReference type="ChEBI" id="CHEBI:15377"/>
        <dbReference type="ChEBI" id="CHEBI:15378"/>
        <dbReference type="ChEBI" id="CHEBI:32395"/>
        <dbReference type="ChEBI" id="CHEBI:57287"/>
        <dbReference type="ChEBI" id="CHEBI:57368"/>
    </reaction>
    <physiologicalReaction direction="left-to-right" evidence="16">
        <dbReference type="Rhea" id="RHEA:40152"/>
    </physiologicalReaction>
</comment>
<evidence type="ECO:0000256" key="19">
    <source>
        <dbReference type="ARBA" id="ARBA00038848"/>
    </source>
</evidence>
<evidence type="ECO:0000256" key="20">
    <source>
        <dbReference type="ARBA" id="ARBA00040123"/>
    </source>
</evidence>
<comment type="catalytic activity">
    <reaction evidence="22">
        <text>octanoyl-CoA + H2O = octanoate + CoA + H(+)</text>
        <dbReference type="Rhea" id="RHEA:30143"/>
        <dbReference type="ChEBI" id="CHEBI:15377"/>
        <dbReference type="ChEBI" id="CHEBI:15378"/>
        <dbReference type="ChEBI" id="CHEBI:25646"/>
        <dbReference type="ChEBI" id="CHEBI:57287"/>
        <dbReference type="ChEBI" id="CHEBI:57386"/>
    </reaction>
    <physiologicalReaction direction="left-to-right" evidence="22">
        <dbReference type="Rhea" id="RHEA:30144"/>
    </physiologicalReaction>
</comment>
<sequence>MSVRSICPRVSFKSSVSLFIFCFDGLSSSVSRALKSLTIKMQLHLHAGAMLRSCATPLRSMGALQGQLGGACPRSARPDPRCWSKDLRLLFDQFMKKCEDGSWKCLPLYKHGSLQRIQDFKTFFHDPKLTKEDVMTQTCLFTSSFEEGLGFERAMFYDDVEKRTVCLFQGGLYLEGMPGFLHGGAIATMIDNTLGMSALIAGGIVMTANLNISFKRPIPLCSVVVINSQVDKVEGRKVFVSGNVQSADEKTLHSEAAGLFIQLGPDRSLP</sequence>
<feature type="domain" description="Thioesterase" evidence="27">
    <location>
        <begin position="179"/>
        <end position="251"/>
    </location>
</feature>
<reference evidence="28" key="3">
    <citation type="submission" date="2025-09" db="UniProtKB">
        <authorList>
            <consortium name="Ensembl"/>
        </authorList>
    </citation>
    <scope>IDENTIFICATION</scope>
</reference>
<comment type="catalytic activity">
    <reaction evidence="17">
        <text>(9Z)-octadecenoyl-CoA + H2O = (9Z)-octadecenoate + CoA + H(+)</text>
        <dbReference type="Rhea" id="RHEA:40139"/>
        <dbReference type="ChEBI" id="CHEBI:15377"/>
        <dbReference type="ChEBI" id="CHEBI:15378"/>
        <dbReference type="ChEBI" id="CHEBI:30823"/>
        <dbReference type="ChEBI" id="CHEBI:57287"/>
        <dbReference type="ChEBI" id="CHEBI:57387"/>
    </reaction>
    <physiologicalReaction direction="left-to-right" evidence="17">
        <dbReference type="Rhea" id="RHEA:40140"/>
    </physiologicalReaction>
</comment>
<keyword evidence="12" id="KW-0443">Lipid metabolism</keyword>
<comment type="subcellular location">
    <subcellularLocation>
        <location evidence="3">Cell projection</location>
        <location evidence="3">Ruffle membrane</location>
    </subcellularLocation>
    <subcellularLocation>
        <location evidence="1">Cytoplasm</location>
    </subcellularLocation>
    <subcellularLocation>
        <location evidence="4">Mitochondrion inner membrane</location>
        <topology evidence="4">Peripheral membrane protein</topology>
    </subcellularLocation>
    <subcellularLocation>
        <location evidence="2">Mitochondrion intermembrane space</location>
    </subcellularLocation>
</comment>
<dbReference type="EC" id="3.1.2.2" evidence="19"/>
<evidence type="ECO:0000259" key="27">
    <source>
        <dbReference type="Pfam" id="PF03061"/>
    </source>
</evidence>
<evidence type="ECO:0000256" key="5">
    <source>
        <dbReference type="ARBA" id="ARBA00022475"/>
    </source>
</evidence>
<evidence type="ECO:0000256" key="15">
    <source>
        <dbReference type="ARBA" id="ARBA00023273"/>
    </source>
</evidence>
<evidence type="ECO:0000256" key="1">
    <source>
        <dbReference type="ARBA" id="ARBA00004496"/>
    </source>
</evidence>
<keyword evidence="11" id="KW-0809">Transit peptide</keyword>
<evidence type="ECO:0000256" key="4">
    <source>
        <dbReference type="ARBA" id="ARBA00004637"/>
    </source>
</evidence>
<dbReference type="GeneTree" id="ENSGT00940000160047"/>
<evidence type="ECO:0000256" key="7">
    <source>
        <dbReference type="ARBA" id="ARBA00022703"/>
    </source>
</evidence>
<evidence type="ECO:0000256" key="10">
    <source>
        <dbReference type="ARBA" id="ARBA00022832"/>
    </source>
</evidence>
<keyword evidence="15" id="KW-0966">Cell projection</keyword>
<reference evidence="28" key="2">
    <citation type="submission" date="2025-08" db="UniProtKB">
        <authorList>
            <consortium name="Ensembl"/>
        </authorList>
    </citation>
    <scope>IDENTIFICATION</scope>
</reference>
<keyword evidence="13" id="KW-0496">Mitochondrion</keyword>
<dbReference type="SUPFAM" id="SSF54637">
    <property type="entry name" value="Thioesterase/thiol ester dehydrase-isomerase"/>
    <property type="match status" value="1"/>
</dbReference>
<evidence type="ECO:0000256" key="14">
    <source>
        <dbReference type="ARBA" id="ARBA00023136"/>
    </source>
</evidence>
<dbReference type="InterPro" id="IPR052365">
    <property type="entry name" value="THEM4/THEM5_acyl-CoA_thioest"/>
</dbReference>
<reference evidence="28" key="1">
    <citation type="submission" date="2016-12" db="EMBL/GenBank/DDBJ databases">
        <title>Mouse lemur reference genome and diversity panel.</title>
        <authorList>
            <person name="Harris R."/>
            <person name="Larsen P."/>
            <person name="Liu Y."/>
            <person name="Hughes D.S."/>
            <person name="Murali S."/>
            <person name="Raveendran M."/>
            <person name="Korchina V."/>
            <person name="Wang M."/>
            <person name="Jhangiani S."/>
            <person name="Bandaranaike D."/>
            <person name="Bellair M."/>
            <person name="Blankenburg K."/>
            <person name="Chao H."/>
            <person name="Dahdouli M."/>
            <person name="Dinh H."/>
            <person name="Doddapaneni H."/>
            <person name="English A."/>
            <person name="Firestine M."/>
            <person name="Gnanaolivu R."/>
            <person name="Gross S."/>
            <person name="Hernandez B."/>
            <person name="Javaid M."/>
            <person name="Jayaseelan J."/>
            <person name="Jones J."/>
            <person name="Khan Z."/>
            <person name="Kovar C."/>
            <person name="Kurapati P."/>
            <person name="Le B."/>
            <person name="Lee S."/>
            <person name="Li M."/>
            <person name="Mathew T."/>
            <person name="Narasimhan A."/>
            <person name="Ngo D."/>
            <person name="Nguyen L."/>
            <person name="Okwuonu G."/>
            <person name="Ongeri F."/>
            <person name="Osuji N."/>
            <person name="Pu L.-L."/>
            <person name="Puazo M."/>
            <person name="Quiroz J."/>
            <person name="Raj R."/>
            <person name="Rajbhandari K."/>
            <person name="Reid J.G."/>
            <person name="Santibanez J."/>
            <person name="Sexton D."/>
            <person name="Skinner E."/>
            <person name="Vee V."/>
            <person name="Weissenberger G."/>
            <person name="Wu Y."/>
            <person name="Xin Y."/>
            <person name="Han Y."/>
            <person name="Campbell C."/>
            <person name="Brown A."/>
            <person name="Sullivan B."/>
            <person name="Shelton J."/>
            <person name="Brown S."/>
            <person name="Dudchenko O."/>
            <person name="Machol I."/>
            <person name="Durand N."/>
            <person name="Shamim M."/>
            <person name="Lieberman A."/>
            <person name="Muzny D.M."/>
            <person name="Richards S."/>
            <person name="Yoder A."/>
            <person name="Worley K.C."/>
            <person name="Rogers J."/>
            <person name="Gibbs R.A."/>
        </authorList>
    </citation>
    <scope>NUCLEOTIDE SEQUENCE [LARGE SCALE GENOMIC DNA]</scope>
</reference>
<dbReference type="Pfam" id="PF03061">
    <property type="entry name" value="4HBT"/>
    <property type="match status" value="1"/>
</dbReference>
<evidence type="ECO:0000256" key="21">
    <source>
        <dbReference type="ARBA" id="ARBA00043210"/>
    </source>
</evidence>
<comment type="catalytic activity">
    <reaction evidence="23">
        <text>hexadecanoyl-CoA + H2O = hexadecanoate + CoA + H(+)</text>
        <dbReference type="Rhea" id="RHEA:16645"/>
        <dbReference type="ChEBI" id="CHEBI:7896"/>
        <dbReference type="ChEBI" id="CHEBI:15377"/>
        <dbReference type="ChEBI" id="CHEBI:15378"/>
        <dbReference type="ChEBI" id="CHEBI:57287"/>
        <dbReference type="ChEBI" id="CHEBI:57379"/>
        <dbReference type="EC" id="3.1.2.2"/>
    </reaction>
    <physiologicalReaction direction="left-to-right" evidence="23">
        <dbReference type="Rhea" id="RHEA:16646"/>
    </physiologicalReaction>
</comment>
<proteinExistence type="inferred from homology"/>
<evidence type="ECO:0000256" key="3">
    <source>
        <dbReference type="ARBA" id="ARBA00004632"/>
    </source>
</evidence>
<comment type="catalytic activity">
    <reaction evidence="25">
        <text>dodecanoyl-CoA + H2O = dodecanoate + CoA + H(+)</text>
        <dbReference type="Rhea" id="RHEA:30135"/>
        <dbReference type="ChEBI" id="CHEBI:15377"/>
        <dbReference type="ChEBI" id="CHEBI:15378"/>
        <dbReference type="ChEBI" id="CHEBI:18262"/>
        <dbReference type="ChEBI" id="CHEBI:57287"/>
        <dbReference type="ChEBI" id="CHEBI:57375"/>
    </reaction>
    <physiologicalReaction direction="left-to-right" evidence="25">
        <dbReference type="Rhea" id="RHEA:30136"/>
    </physiologicalReaction>
</comment>